<reference evidence="1" key="1">
    <citation type="journal article" date="2015" name="Nature">
        <title>Complex archaea that bridge the gap between prokaryotes and eukaryotes.</title>
        <authorList>
            <person name="Spang A."/>
            <person name="Saw J.H."/>
            <person name="Jorgensen S.L."/>
            <person name="Zaremba-Niedzwiedzka K."/>
            <person name="Martijn J."/>
            <person name="Lind A.E."/>
            <person name="van Eijk R."/>
            <person name="Schleper C."/>
            <person name="Guy L."/>
            <person name="Ettema T.J."/>
        </authorList>
    </citation>
    <scope>NUCLEOTIDE SEQUENCE</scope>
</reference>
<dbReference type="EMBL" id="LAZR01009145">
    <property type="protein sequence ID" value="KKM74414.1"/>
    <property type="molecule type" value="Genomic_DNA"/>
</dbReference>
<accession>A0A0F9JX79</accession>
<gene>
    <name evidence="1" type="ORF">LCGC14_1400580</name>
</gene>
<dbReference type="InterPro" id="IPR011045">
    <property type="entry name" value="N2O_reductase_N"/>
</dbReference>
<comment type="caution">
    <text evidence="1">The sequence shown here is derived from an EMBL/GenBank/DDBJ whole genome shotgun (WGS) entry which is preliminary data.</text>
</comment>
<dbReference type="InterPro" id="IPR015943">
    <property type="entry name" value="WD40/YVTN_repeat-like_dom_sf"/>
</dbReference>
<proteinExistence type="predicted"/>
<dbReference type="AlphaFoldDB" id="A0A0F9JX79"/>
<dbReference type="InterPro" id="IPR051200">
    <property type="entry name" value="Host-pathogen_enzymatic-act"/>
</dbReference>
<organism evidence="1">
    <name type="scientific">marine sediment metagenome</name>
    <dbReference type="NCBI Taxonomy" id="412755"/>
    <lineage>
        <taxon>unclassified sequences</taxon>
        <taxon>metagenomes</taxon>
        <taxon>ecological metagenomes</taxon>
    </lineage>
</organism>
<sequence length="352" mass="36376">MKGTFASTIAALLMTTAVATAQTIVFVPEGSADSVRMVKAETGETIRRITGLEAVHGLSGAPGVPYLVAGSYAETDRVAIVELNQPEGASEDEHAAHHAKPAAKPIGPADAGISILSVLDAASGEIIRRIGVPGAVHHTAVSPDGRFAVATHPSGDGISVVDLTTFELIAFIPTGSMPNYAAFGSAPDIVYVSNGGNGTISEIDLDRAIVRRNMVAGTAPEHIVIDAANSILFAADAEEGNVLELSLEDGSVLRSFAIGGELHGLDLSDDRTSLFVAGRGEDKIVAVDLATGGLTFAPLSPEPYHLTNIPGTGTFYVSSRAEPKVWIIDEATLAAVGEFPIEGEGHQIVAIR</sequence>
<name>A0A0F9JX79_9ZZZZ</name>
<evidence type="ECO:0008006" key="2">
    <source>
        <dbReference type="Google" id="ProtNLM"/>
    </source>
</evidence>
<dbReference type="Gene3D" id="2.130.10.10">
    <property type="entry name" value="YVTN repeat-like/Quinoprotein amine dehydrogenase"/>
    <property type="match status" value="1"/>
</dbReference>
<dbReference type="SUPFAM" id="SSF50974">
    <property type="entry name" value="Nitrous oxide reductase, N-terminal domain"/>
    <property type="match status" value="1"/>
</dbReference>
<dbReference type="PANTHER" id="PTHR47197:SF3">
    <property type="entry name" value="DIHYDRO-HEME D1 DEHYDROGENASE"/>
    <property type="match status" value="1"/>
</dbReference>
<dbReference type="PANTHER" id="PTHR47197">
    <property type="entry name" value="PROTEIN NIRF"/>
    <property type="match status" value="1"/>
</dbReference>
<evidence type="ECO:0000313" key="1">
    <source>
        <dbReference type="EMBL" id="KKM74414.1"/>
    </source>
</evidence>
<protein>
    <recommendedName>
        <fullName evidence="2">YncE family protein</fullName>
    </recommendedName>
</protein>